<organism evidence="2 3">
    <name type="scientific">Dichomitus squalens</name>
    <dbReference type="NCBI Taxonomy" id="114155"/>
    <lineage>
        <taxon>Eukaryota</taxon>
        <taxon>Fungi</taxon>
        <taxon>Dikarya</taxon>
        <taxon>Basidiomycota</taxon>
        <taxon>Agaricomycotina</taxon>
        <taxon>Agaricomycetes</taxon>
        <taxon>Polyporales</taxon>
        <taxon>Polyporaceae</taxon>
        <taxon>Dichomitus</taxon>
    </lineage>
</organism>
<dbReference type="Proteomes" id="UP000292082">
    <property type="component" value="Unassembled WGS sequence"/>
</dbReference>
<name>A0A4Q9Q0F4_9APHY</name>
<dbReference type="AlphaFoldDB" id="A0A4Q9Q0F4"/>
<keyword evidence="3" id="KW-1185">Reference proteome</keyword>
<evidence type="ECO:0000313" key="3">
    <source>
        <dbReference type="Proteomes" id="UP000292082"/>
    </source>
</evidence>
<proteinExistence type="predicted"/>
<protein>
    <submittedName>
        <fullName evidence="2">Uncharacterized protein</fullName>
    </submittedName>
</protein>
<evidence type="ECO:0000313" key="2">
    <source>
        <dbReference type="EMBL" id="TBU60034.1"/>
    </source>
</evidence>
<sequence>MPVVLQMALATTLSNVSSPLSKVPLATHLRLSISHRSSTRPTPQLLSIDIMPPSSAFLLSRLWILPDIQIERERLSIAPGCMSVLDPAQHSTSDKGGEEGEPALAGAYYTKNKRSDDVRSAASQTRDMVQCGHTLRWWHSPVLAAIRTWNARLQPGSLPIILLAVSILRHVSRTPPSDREQAQDPANACALSCATHASHTFPIARERETRSSNHGLPGAKRHSQGRTPSWVACHKATPWSITALPRNRLAIPDTAHATPGDRTDI</sequence>
<evidence type="ECO:0000256" key="1">
    <source>
        <dbReference type="SAM" id="MobiDB-lite"/>
    </source>
</evidence>
<gene>
    <name evidence="2" type="ORF">BD310DRAFT_357827</name>
</gene>
<accession>A0A4Q9Q0F4</accession>
<reference evidence="2 3" key="1">
    <citation type="submission" date="2019-01" db="EMBL/GenBank/DDBJ databases">
        <title>Draft genome sequences of three monokaryotic isolates of the white-rot basidiomycete fungus Dichomitus squalens.</title>
        <authorList>
            <consortium name="DOE Joint Genome Institute"/>
            <person name="Lopez S.C."/>
            <person name="Andreopoulos B."/>
            <person name="Pangilinan J."/>
            <person name="Lipzen A."/>
            <person name="Riley R."/>
            <person name="Ahrendt S."/>
            <person name="Ng V."/>
            <person name="Barry K."/>
            <person name="Daum C."/>
            <person name="Grigoriev I.V."/>
            <person name="Hilden K.S."/>
            <person name="Makela M.R."/>
            <person name="de Vries R.P."/>
        </authorList>
    </citation>
    <scope>NUCLEOTIDE SEQUENCE [LARGE SCALE GENOMIC DNA]</scope>
    <source>
        <strain evidence="2 3">CBS 464.89</strain>
    </source>
</reference>
<feature type="region of interest" description="Disordered" evidence="1">
    <location>
        <begin position="204"/>
        <end position="229"/>
    </location>
</feature>
<dbReference type="EMBL" id="ML145108">
    <property type="protein sequence ID" value="TBU60034.1"/>
    <property type="molecule type" value="Genomic_DNA"/>
</dbReference>